<dbReference type="EMBL" id="BMVW01000002">
    <property type="protein sequence ID" value="GGY97753.1"/>
    <property type="molecule type" value="Genomic_DNA"/>
</dbReference>
<reference evidence="2" key="2">
    <citation type="submission" date="2020-09" db="EMBL/GenBank/DDBJ databases">
        <authorList>
            <person name="Sun Q."/>
            <person name="Ohkuma M."/>
        </authorList>
    </citation>
    <scope>NUCLEOTIDE SEQUENCE</scope>
    <source>
        <strain evidence="2">JCM 4815</strain>
    </source>
</reference>
<evidence type="ECO:0008006" key="4">
    <source>
        <dbReference type="Google" id="ProtNLM"/>
    </source>
</evidence>
<proteinExistence type="predicted"/>
<dbReference type="PANTHER" id="PTHR37946:SF1">
    <property type="entry name" value="SLL1969 PROTEIN"/>
    <property type="match status" value="1"/>
</dbReference>
<evidence type="ECO:0000313" key="2">
    <source>
        <dbReference type="EMBL" id="GGY97753.1"/>
    </source>
</evidence>
<keyword evidence="3" id="KW-1185">Reference proteome</keyword>
<feature type="region of interest" description="Disordered" evidence="1">
    <location>
        <begin position="43"/>
        <end position="63"/>
    </location>
</feature>
<dbReference type="SUPFAM" id="SSF53474">
    <property type="entry name" value="alpha/beta-Hydrolases"/>
    <property type="match status" value="1"/>
</dbReference>
<gene>
    <name evidence="2" type="ORF">GCM10010365_15330</name>
</gene>
<dbReference type="AlphaFoldDB" id="A0A918UDS1"/>
<sequence>MHTISSVPVSQGLRARAHAVVQDLGAMARLAAQVPRAVGHCHPETIAVPPPAPSSRQSGPVRPTDTPVLLVHGYLNTEQCWTPLLRRLHRAGFHDTSCLRYNTLTTGIPQIAAALTDAARAAMDRTASGNVHLIGYSLGGLAVRYAVQHLGLDTGTRTAVTIATPHHGSPWARTAPGIAAAQMRPGSTLLTTLPDLPDLPDPPGLGDDHSVSWLLLYSDSDPVVPSASATAGRPARAVRIPGHGHLSLLASARTAQTVTAHLRRAETGAAAESRRCLLTAA</sequence>
<dbReference type="Proteomes" id="UP000622166">
    <property type="component" value="Unassembled WGS sequence"/>
</dbReference>
<organism evidence="2 3">
    <name type="scientific">Streptomyces poonensis</name>
    <dbReference type="NCBI Taxonomy" id="68255"/>
    <lineage>
        <taxon>Bacteria</taxon>
        <taxon>Bacillati</taxon>
        <taxon>Actinomycetota</taxon>
        <taxon>Actinomycetes</taxon>
        <taxon>Kitasatosporales</taxon>
        <taxon>Streptomycetaceae</taxon>
        <taxon>Streptomyces</taxon>
    </lineage>
</organism>
<evidence type="ECO:0000256" key="1">
    <source>
        <dbReference type="SAM" id="MobiDB-lite"/>
    </source>
</evidence>
<reference evidence="2" key="1">
    <citation type="journal article" date="2014" name="Int. J. Syst. Evol. Microbiol.">
        <title>Complete genome sequence of Corynebacterium casei LMG S-19264T (=DSM 44701T), isolated from a smear-ripened cheese.</title>
        <authorList>
            <consortium name="US DOE Joint Genome Institute (JGI-PGF)"/>
            <person name="Walter F."/>
            <person name="Albersmeier A."/>
            <person name="Kalinowski J."/>
            <person name="Ruckert C."/>
        </authorList>
    </citation>
    <scope>NUCLEOTIDE SEQUENCE</scope>
    <source>
        <strain evidence="2">JCM 4815</strain>
    </source>
</reference>
<comment type="caution">
    <text evidence="2">The sequence shown here is derived from an EMBL/GenBank/DDBJ whole genome shotgun (WGS) entry which is preliminary data.</text>
</comment>
<accession>A0A918UDS1</accession>
<dbReference type="InterPro" id="IPR029058">
    <property type="entry name" value="AB_hydrolase_fold"/>
</dbReference>
<dbReference type="Gene3D" id="3.40.50.1820">
    <property type="entry name" value="alpha/beta hydrolase"/>
    <property type="match status" value="1"/>
</dbReference>
<protein>
    <recommendedName>
        <fullName evidence="4">Lipase</fullName>
    </recommendedName>
</protein>
<name>A0A918UDS1_9ACTN</name>
<evidence type="ECO:0000313" key="3">
    <source>
        <dbReference type="Proteomes" id="UP000622166"/>
    </source>
</evidence>
<dbReference type="PANTHER" id="PTHR37946">
    <property type="entry name" value="SLL1969 PROTEIN"/>
    <property type="match status" value="1"/>
</dbReference>